<dbReference type="HOGENOM" id="CLU_1513393_0_0_1"/>
<gene>
    <name evidence="1" type="ORF">GSPATT00036892001</name>
</gene>
<organism evidence="1 2">
    <name type="scientific">Paramecium tetraurelia</name>
    <dbReference type="NCBI Taxonomy" id="5888"/>
    <lineage>
        <taxon>Eukaryota</taxon>
        <taxon>Sar</taxon>
        <taxon>Alveolata</taxon>
        <taxon>Ciliophora</taxon>
        <taxon>Intramacronucleata</taxon>
        <taxon>Oligohymenophorea</taxon>
        <taxon>Peniculida</taxon>
        <taxon>Parameciidae</taxon>
        <taxon>Paramecium</taxon>
    </lineage>
</organism>
<name>A0CBE2_PARTE</name>
<accession>A0CBE2</accession>
<proteinExistence type="predicted"/>
<evidence type="ECO:0000313" key="1">
    <source>
        <dbReference type="EMBL" id="CAK68109.1"/>
    </source>
</evidence>
<reference evidence="1 2" key="1">
    <citation type="journal article" date="2006" name="Nature">
        <title>Global trends of whole-genome duplications revealed by the ciliate Paramecium tetraurelia.</title>
        <authorList>
            <consortium name="Genoscope"/>
            <person name="Aury J.-M."/>
            <person name="Jaillon O."/>
            <person name="Duret L."/>
            <person name="Noel B."/>
            <person name="Jubin C."/>
            <person name="Porcel B.M."/>
            <person name="Segurens B."/>
            <person name="Daubin V."/>
            <person name="Anthouard V."/>
            <person name="Aiach N."/>
            <person name="Arnaiz O."/>
            <person name="Billaut A."/>
            <person name="Beisson J."/>
            <person name="Blanc I."/>
            <person name="Bouhouche K."/>
            <person name="Camara F."/>
            <person name="Duharcourt S."/>
            <person name="Guigo R."/>
            <person name="Gogendeau D."/>
            <person name="Katinka M."/>
            <person name="Keller A.-M."/>
            <person name="Kissmehl R."/>
            <person name="Klotz C."/>
            <person name="Koll F."/>
            <person name="Le Moue A."/>
            <person name="Lepere C."/>
            <person name="Malinsky S."/>
            <person name="Nowacki M."/>
            <person name="Nowak J.K."/>
            <person name="Plattner H."/>
            <person name="Poulain J."/>
            <person name="Ruiz F."/>
            <person name="Serrano V."/>
            <person name="Zagulski M."/>
            <person name="Dessen P."/>
            <person name="Betermier M."/>
            <person name="Weissenbach J."/>
            <person name="Scarpelli C."/>
            <person name="Schachter V."/>
            <person name="Sperling L."/>
            <person name="Meyer E."/>
            <person name="Cohen J."/>
            <person name="Wincker P."/>
        </authorList>
    </citation>
    <scope>NUCLEOTIDE SEQUENCE [LARGE SCALE GENOMIC DNA]</scope>
    <source>
        <strain evidence="1 2">Stock d4-2</strain>
    </source>
</reference>
<dbReference type="EMBL" id="CT868057">
    <property type="protein sequence ID" value="CAK68109.1"/>
    <property type="molecule type" value="Genomic_DNA"/>
</dbReference>
<dbReference type="KEGG" id="ptm:GSPATT00036892001"/>
<dbReference type="InterPro" id="IPR036273">
    <property type="entry name" value="CRAL/TRIO_N_dom_sf"/>
</dbReference>
<evidence type="ECO:0000313" key="2">
    <source>
        <dbReference type="Proteomes" id="UP000000600"/>
    </source>
</evidence>
<keyword evidence="2" id="KW-1185">Reference proteome</keyword>
<dbReference type="PANTHER" id="PTHR46818">
    <property type="entry name" value="DOMAIN-CONTAINING PROTEIN, PUTATIVE-RELATED"/>
    <property type="match status" value="1"/>
</dbReference>
<dbReference type="OrthoDB" id="75724at2759"/>
<protein>
    <submittedName>
        <fullName evidence="1">Uncharacterized protein</fullName>
    </submittedName>
</protein>
<dbReference type="Proteomes" id="UP000000600">
    <property type="component" value="Unassembled WGS sequence"/>
</dbReference>
<sequence>MNKIYSKFNLERLRLQHSQLDTIKLDSKLSQYVQGSEMKRGTGKNTIRKVFGIDEQSKHEYDIYEKQQLEAFKKLLDYENQFLQDELILRFLYANQFDFDTTIQVKITLQKNKHMRLHHQWITNPSNFRWTLNAEEIIVRNRSIYQEIRCNIYKWERFGFQANRCDKCGQTGYVYLPD</sequence>
<dbReference type="RefSeq" id="XP_001435506.1">
    <property type="nucleotide sequence ID" value="XM_001435469.1"/>
</dbReference>
<dbReference type="GeneID" id="5021291"/>
<dbReference type="InParanoid" id="A0CBE2"/>
<dbReference type="AlphaFoldDB" id="A0CBE2"/>
<dbReference type="PANTHER" id="PTHR46818:SF1">
    <property type="entry name" value="CHROMOSOME UNDETERMINED SCAFFOLD_125, WHOLE GENOME SHOTGUN SEQUENCE"/>
    <property type="match status" value="1"/>
</dbReference>
<dbReference type="SUPFAM" id="SSF46938">
    <property type="entry name" value="CRAL/TRIO N-terminal domain"/>
    <property type="match status" value="1"/>
</dbReference>